<dbReference type="AlphaFoldDB" id="A0A1H9PUN7"/>
<organism evidence="1 2">
    <name type="scientific">Isobaculum melis</name>
    <dbReference type="NCBI Taxonomy" id="142588"/>
    <lineage>
        <taxon>Bacteria</taxon>
        <taxon>Bacillati</taxon>
        <taxon>Bacillota</taxon>
        <taxon>Bacilli</taxon>
        <taxon>Lactobacillales</taxon>
        <taxon>Carnobacteriaceae</taxon>
        <taxon>Isobaculum</taxon>
    </lineage>
</organism>
<dbReference type="STRING" id="142588.SAMN04488559_101145"/>
<reference evidence="1 2" key="1">
    <citation type="submission" date="2016-10" db="EMBL/GenBank/DDBJ databases">
        <authorList>
            <person name="de Groot N.N."/>
        </authorList>
    </citation>
    <scope>NUCLEOTIDE SEQUENCE [LARGE SCALE GENOMIC DNA]</scope>
    <source>
        <strain evidence="1 2">DSM 13760</strain>
    </source>
</reference>
<protein>
    <recommendedName>
        <fullName evidence="3">DUF2877 domain-containing protein</fullName>
    </recommendedName>
</protein>
<evidence type="ECO:0000313" key="2">
    <source>
        <dbReference type="Proteomes" id="UP000198948"/>
    </source>
</evidence>
<dbReference type="RefSeq" id="WP_092649300.1">
    <property type="nucleotide sequence ID" value="NZ_FOHA01000001.1"/>
</dbReference>
<proteinExistence type="predicted"/>
<name>A0A1H9PUN7_9LACT</name>
<keyword evidence="2" id="KW-1185">Reference proteome</keyword>
<dbReference type="OrthoDB" id="4933449at2"/>
<evidence type="ECO:0000313" key="1">
    <source>
        <dbReference type="EMBL" id="SER51830.1"/>
    </source>
</evidence>
<dbReference type="InterPro" id="IPR021530">
    <property type="entry name" value="AllH-like"/>
</dbReference>
<dbReference type="EMBL" id="FOHA01000001">
    <property type="protein sequence ID" value="SER51830.1"/>
    <property type="molecule type" value="Genomic_DNA"/>
</dbReference>
<evidence type="ECO:0008006" key="3">
    <source>
        <dbReference type="Google" id="ProtNLM"/>
    </source>
</evidence>
<dbReference type="Pfam" id="PF11392">
    <property type="entry name" value="AllH"/>
    <property type="match status" value="1"/>
</dbReference>
<accession>A0A1H9PUN7</accession>
<gene>
    <name evidence="1" type="ORF">SAMN04488559_101145</name>
</gene>
<dbReference type="Proteomes" id="UP000198948">
    <property type="component" value="Unassembled WGS sequence"/>
</dbReference>
<sequence>MKVYAQKYSEYAMTLDSPKSWSVHSVFENGFNLISDQRLLFIGTEKNGTLPFAIHLSARDIKAILPLIKKGQTFTREHQAWLALEIPCTISLQYAGHYQTKLEPTSSLDKGQYQALQEAVKKSAAINGFDQPLATIDWSKQRFGQALFSTEPAQQEEAIRYFIGRGKGLTPSGDDLLLGILAVHHQFGLVLPSFLTTLAQIVTTENCTTDVSKAYLKHAIKGEFSSSILQLMKGLSINPRENMSFALQQVLAHGHTSGADTITGLLLGLYQLVERENKQK</sequence>